<feature type="domain" description="N6 adenine-specific DNA methyltransferase N-terminal" evidence="9">
    <location>
        <begin position="9"/>
        <end position="151"/>
    </location>
</feature>
<evidence type="ECO:0000259" key="9">
    <source>
        <dbReference type="Pfam" id="PF12161"/>
    </source>
</evidence>
<dbReference type="eggNOG" id="COG0286">
    <property type="taxonomic scope" value="Bacteria"/>
</dbReference>
<dbReference type="GO" id="GO:0032259">
    <property type="term" value="P:methylation"/>
    <property type="evidence" value="ECO:0007669"/>
    <property type="project" value="UniProtKB-KW"/>
</dbReference>
<evidence type="ECO:0000313" key="10">
    <source>
        <dbReference type="EMBL" id="EKU79031.1"/>
    </source>
</evidence>
<sequence length="252" mass="28530">MINSRIRQLERELWESADLLRSNSNLNSNQYCMPVLGLIFLRYAYNRFKMVETEILKVRPSRGGRNLPIEVSDFAVKSALFLPKEAQYEYLMQLPENIAAANLKSKDGHSMTSLGEVVNNAMFLIEEQSEQLVGVLPKTYTEFSDAILSELLRIFNNSALDDIEGDVVGRIYEYFLNKFSKSVASDDGVFFTPKSLVKMIVNIIEPQKGVLLDPACGFRVIIVIEANSCVNIRSSRLLPKFKTQKINSWCAA</sequence>
<evidence type="ECO:0000256" key="6">
    <source>
        <dbReference type="ARBA" id="ARBA00022747"/>
    </source>
</evidence>
<dbReference type="SUPFAM" id="SSF53335">
    <property type="entry name" value="S-adenosyl-L-methionine-dependent methyltransferases"/>
    <property type="match status" value="1"/>
</dbReference>
<protein>
    <recommendedName>
        <fullName evidence="2">site-specific DNA-methyltransferase (adenine-specific)</fullName>
        <ecNumber evidence="2">2.1.1.72</ecNumber>
    </recommendedName>
</protein>
<comment type="catalytic activity">
    <reaction evidence="7">
        <text>a 2'-deoxyadenosine in DNA + S-adenosyl-L-methionine = an N(6)-methyl-2'-deoxyadenosine in DNA + S-adenosyl-L-homocysteine + H(+)</text>
        <dbReference type="Rhea" id="RHEA:15197"/>
        <dbReference type="Rhea" id="RHEA-COMP:12418"/>
        <dbReference type="Rhea" id="RHEA-COMP:12419"/>
        <dbReference type="ChEBI" id="CHEBI:15378"/>
        <dbReference type="ChEBI" id="CHEBI:57856"/>
        <dbReference type="ChEBI" id="CHEBI:59789"/>
        <dbReference type="ChEBI" id="CHEBI:90615"/>
        <dbReference type="ChEBI" id="CHEBI:90616"/>
        <dbReference type="EC" id="2.1.1.72"/>
    </reaction>
</comment>
<dbReference type="GO" id="GO:0009307">
    <property type="term" value="P:DNA restriction-modification system"/>
    <property type="evidence" value="ECO:0007669"/>
    <property type="project" value="UniProtKB-KW"/>
</dbReference>
<evidence type="ECO:0000256" key="7">
    <source>
        <dbReference type="ARBA" id="ARBA00047942"/>
    </source>
</evidence>
<dbReference type="InterPro" id="IPR003356">
    <property type="entry name" value="DNA_methylase_A-5"/>
</dbReference>
<dbReference type="InterPro" id="IPR022749">
    <property type="entry name" value="D12N6_MeTrfase_N"/>
</dbReference>
<dbReference type="Pfam" id="PF12161">
    <property type="entry name" value="HsdM_N"/>
    <property type="match status" value="1"/>
</dbReference>
<dbReference type="STRING" id="883156.HMPREF9282_00828"/>
<name>K9D738_9FIRM</name>
<evidence type="ECO:0000256" key="2">
    <source>
        <dbReference type="ARBA" id="ARBA00011900"/>
    </source>
</evidence>
<evidence type="ECO:0000256" key="4">
    <source>
        <dbReference type="ARBA" id="ARBA00022679"/>
    </source>
</evidence>
<dbReference type="AlphaFoldDB" id="K9D738"/>
<evidence type="ECO:0000256" key="3">
    <source>
        <dbReference type="ARBA" id="ARBA00022603"/>
    </source>
</evidence>
<dbReference type="InterPro" id="IPR052916">
    <property type="entry name" value="Type-I_RE_MTase_Subunit"/>
</dbReference>
<keyword evidence="11" id="KW-1185">Reference proteome</keyword>
<dbReference type="Proteomes" id="UP000009891">
    <property type="component" value="Unassembled WGS sequence"/>
</dbReference>
<evidence type="ECO:0000313" key="11">
    <source>
        <dbReference type="Proteomes" id="UP000009891"/>
    </source>
</evidence>
<dbReference type="InterPro" id="IPR038333">
    <property type="entry name" value="T1MK-like_N_sf"/>
</dbReference>
<keyword evidence="3" id="KW-0489">Methyltransferase</keyword>
<dbReference type="PANTHER" id="PTHR42998">
    <property type="entry name" value="TYPE I RESTRICTION ENZYME HINDVIIP M PROTEIN-RELATED"/>
    <property type="match status" value="1"/>
</dbReference>
<proteinExistence type="inferred from homology"/>
<dbReference type="PANTHER" id="PTHR42998:SF1">
    <property type="entry name" value="TYPE I RESTRICTION ENZYME HINDI METHYLASE SUBUNIT"/>
    <property type="match status" value="1"/>
</dbReference>
<evidence type="ECO:0000256" key="5">
    <source>
        <dbReference type="ARBA" id="ARBA00022691"/>
    </source>
</evidence>
<dbReference type="HOGENOM" id="CLU_013049_2_0_9"/>
<evidence type="ECO:0000256" key="1">
    <source>
        <dbReference type="ARBA" id="ARBA00006594"/>
    </source>
</evidence>
<dbReference type="InterPro" id="IPR029063">
    <property type="entry name" value="SAM-dependent_MTases_sf"/>
</dbReference>
<dbReference type="Pfam" id="PF02384">
    <property type="entry name" value="N6_Mtase"/>
    <property type="match status" value="1"/>
</dbReference>
<dbReference type="EC" id="2.1.1.72" evidence="2"/>
<gene>
    <name evidence="10" type="ORF">HMPREF9282_00828</name>
</gene>
<evidence type="ECO:0000259" key="8">
    <source>
        <dbReference type="Pfam" id="PF02384"/>
    </source>
</evidence>
<keyword evidence="6" id="KW-0680">Restriction system</keyword>
<dbReference type="RefSeq" id="WP_006555726.1">
    <property type="nucleotide sequence ID" value="NZ_JH992936.1"/>
</dbReference>
<dbReference type="PATRIC" id="fig|883156.3.peg.813"/>
<accession>K9D738</accession>
<dbReference type="Gene3D" id="3.40.50.150">
    <property type="entry name" value="Vaccinia Virus protein VP39"/>
    <property type="match status" value="1"/>
</dbReference>
<feature type="domain" description="DNA methylase adenine-specific" evidence="8">
    <location>
        <begin position="165"/>
        <end position="223"/>
    </location>
</feature>
<dbReference type="EMBL" id="AHAF01000003">
    <property type="protein sequence ID" value="EKU79031.1"/>
    <property type="molecule type" value="Genomic_DNA"/>
</dbReference>
<dbReference type="GeneID" id="83054579"/>
<dbReference type="GO" id="GO:0009007">
    <property type="term" value="F:site-specific DNA-methyltransferase (adenine-specific) activity"/>
    <property type="evidence" value="ECO:0007669"/>
    <property type="project" value="UniProtKB-EC"/>
</dbReference>
<reference evidence="10 11" key="1">
    <citation type="submission" date="2012-09" db="EMBL/GenBank/DDBJ databases">
        <title>The Genome Sequence of Veillonella ratti ACS-216-V-COL6B.</title>
        <authorList>
            <consortium name="The Broad Institute Genome Sequencing Platform"/>
            <person name="Earl A."/>
            <person name="Ward D."/>
            <person name="Feldgarden M."/>
            <person name="Gevers D."/>
            <person name="Saerens B."/>
            <person name="Vaneechoutte M."/>
            <person name="Walker B."/>
            <person name="Young S.K."/>
            <person name="Zeng Q."/>
            <person name="Gargeya S."/>
            <person name="Fitzgerald M."/>
            <person name="Haas B."/>
            <person name="Abouelleil A."/>
            <person name="Alvarado L."/>
            <person name="Arachchi H.M."/>
            <person name="Berlin A."/>
            <person name="Chapman S.B."/>
            <person name="Goldberg J."/>
            <person name="Griggs A."/>
            <person name="Gujja S."/>
            <person name="Hansen M."/>
            <person name="Howarth C."/>
            <person name="Imamovic A."/>
            <person name="Larimer J."/>
            <person name="McCowen C."/>
            <person name="Montmayeur A."/>
            <person name="Murphy C."/>
            <person name="Neiman D."/>
            <person name="Pearson M."/>
            <person name="Priest M."/>
            <person name="Roberts A."/>
            <person name="Saif S."/>
            <person name="Shea T."/>
            <person name="Sisk P."/>
            <person name="Sykes S."/>
            <person name="Wortman J."/>
            <person name="Nusbaum C."/>
            <person name="Birren B."/>
        </authorList>
    </citation>
    <scope>NUCLEOTIDE SEQUENCE [LARGE SCALE GENOMIC DNA]</scope>
    <source>
        <strain evidence="10 11">ACS-216-V-Col6b</strain>
    </source>
</reference>
<dbReference type="Gene3D" id="1.20.1260.30">
    <property type="match status" value="1"/>
</dbReference>
<comment type="similarity">
    <text evidence="1">Belongs to the N(4)/N(6)-methyltransferase family.</text>
</comment>
<organism evidence="10 11">
    <name type="scientific">Veillonella seminalis ACS-216-V-Col6b</name>
    <dbReference type="NCBI Taxonomy" id="883156"/>
    <lineage>
        <taxon>Bacteria</taxon>
        <taxon>Bacillati</taxon>
        <taxon>Bacillota</taxon>
        <taxon>Negativicutes</taxon>
        <taxon>Veillonellales</taxon>
        <taxon>Veillonellaceae</taxon>
        <taxon>Veillonella</taxon>
    </lineage>
</organism>
<keyword evidence="5" id="KW-0949">S-adenosyl-L-methionine</keyword>
<comment type="caution">
    <text evidence="10">The sequence shown here is derived from an EMBL/GenBank/DDBJ whole genome shotgun (WGS) entry which is preliminary data.</text>
</comment>
<dbReference type="GO" id="GO:0008170">
    <property type="term" value="F:N-methyltransferase activity"/>
    <property type="evidence" value="ECO:0007669"/>
    <property type="project" value="InterPro"/>
</dbReference>
<dbReference type="GO" id="GO:0003677">
    <property type="term" value="F:DNA binding"/>
    <property type="evidence" value="ECO:0007669"/>
    <property type="project" value="InterPro"/>
</dbReference>
<keyword evidence="4" id="KW-0808">Transferase</keyword>